<proteinExistence type="predicted"/>
<dbReference type="PANTHER" id="PTHR12533">
    <property type="entry name" value="NFAT"/>
    <property type="match status" value="1"/>
</dbReference>
<dbReference type="InterPro" id="IPR008366">
    <property type="entry name" value="NFAT"/>
</dbReference>
<dbReference type="PANTHER" id="PTHR12533:SF6">
    <property type="entry name" value="NUCLEAR FACTOR OF ACTIVATED T-CELLS, CYTOPLASMIC 3"/>
    <property type="match status" value="1"/>
</dbReference>
<sequence>MLCAALDLDVKTTPPTTRALAEQLFSQELQSHPPCLPGTVDYEHADYLSQGPYRGPHGSFWAFDCPSIEITSIAHNNQVEPDNEEVLPVCGAEGGYPETSWTRDQLYLPLNACYRETALSPSPCSSLSSRSWMSDLSSCESFSHGYGDVEGELQDPALLALGSPGCGGGVFGVELWQQKYQHPAAFNPVLSPYQSPRQSPCHTPRTSVTEENWLSHRPTSRQSSRPTSPCGKRRHSSAEPHARSPSPHQSASPTPGTSPRGSVTDDTWVGSPSAALGSLLISGCQELDIPSKTRKTSSTHLGFLICQGEPGQETYQDSPGEDGQEKDLAELFLQVPYHYSWNKPKPENVPLFRALSSPPLDWPLPNQYDHIELKMEVQPRSYHRAHYETEGSRGSIKAAAGGHPVVKVCSFPSLFIH</sequence>
<dbReference type="GO" id="GO:0000981">
    <property type="term" value="F:DNA-binding transcription factor activity, RNA polymerase II-specific"/>
    <property type="evidence" value="ECO:0007669"/>
    <property type="project" value="TreeGrafter"/>
</dbReference>
<feature type="compositionally biased region" description="Polar residues" evidence="1">
    <location>
        <begin position="192"/>
        <end position="212"/>
    </location>
</feature>
<accession>A0AAV9RSU6</accession>
<dbReference type="InterPro" id="IPR008967">
    <property type="entry name" value="p53-like_TF_DNA-bd_sf"/>
</dbReference>
<evidence type="ECO:0000313" key="4">
    <source>
        <dbReference type="Proteomes" id="UP001311232"/>
    </source>
</evidence>
<dbReference type="SUPFAM" id="SSF49417">
    <property type="entry name" value="p53-like transcription factors"/>
    <property type="match status" value="1"/>
</dbReference>
<evidence type="ECO:0000259" key="2">
    <source>
        <dbReference type="PROSITE" id="PS50254"/>
    </source>
</evidence>
<comment type="caution">
    <text evidence="3">The sequence shown here is derived from an EMBL/GenBank/DDBJ whole genome shotgun (WGS) entry which is preliminary data.</text>
</comment>
<dbReference type="PROSITE" id="PS50254">
    <property type="entry name" value="REL_2"/>
    <property type="match status" value="1"/>
</dbReference>
<organism evidence="3 4">
    <name type="scientific">Crenichthys baileyi</name>
    <name type="common">White River springfish</name>
    <dbReference type="NCBI Taxonomy" id="28760"/>
    <lineage>
        <taxon>Eukaryota</taxon>
        <taxon>Metazoa</taxon>
        <taxon>Chordata</taxon>
        <taxon>Craniata</taxon>
        <taxon>Vertebrata</taxon>
        <taxon>Euteleostomi</taxon>
        <taxon>Actinopterygii</taxon>
        <taxon>Neopterygii</taxon>
        <taxon>Teleostei</taxon>
        <taxon>Neoteleostei</taxon>
        <taxon>Acanthomorphata</taxon>
        <taxon>Ovalentaria</taxon>
        <taxon>Atherinomorphae</taxon>
        <taxon>Cyprinodontiformes</taxon>
        <taxon>Goodeidae</taxon>
        <taxon>Crenichthys</taxon>
    </lineage>
</organism>
<name>A0AAV9RSU6_9TELE</name>
<dbReference type="InterPro" id="IPR011539">
    <property type="entry name" value="RHD_DNA_bind_dom"/>
</dbReference>
<dbReference type="Gene3D" id="2.60.40.340">
    <property type="entry name" value="Rel homology domain (RHD), DNA-binding domain"/>
    <property type="match status" value="1"/>
</dbReference>
<evidence type="ECO:0000256" key="1">
    <source>
        <dbReference type="SAM" id="MobiDB-lite"/>
    </source>
</evidence>
<gene>
    <name evidence="3" type="ORF">CRENBAI_007136</name>
</gene>
<dbReference type="InterPro" id="IPR037059">
    <property type="entry name" value="RHD_DNA_bind_dom_sf"/>
</dbReference>
<evidence type="ECO:0000313" key="3">
    <source>
        <dbReference type="EMBL" id="KAK5611919.1"/>
    </source>
</evidence>
<dbReference type="GO" id="GO:0033173">
    <property type="term" value="P:calcineurin-NFAT signaling cascade"/>
    <property type="evidence" value="ECO:0007669"/>
    <property type="project" value="TreeGrafter"/>
</dbReference>
<protein>
    <recommendedName>
        <fullName evidence="2">RHD domain-containing protein</fullName>
    </recommendedName>
</protein>
<feature type="compositionally biased region" description="Low complexity" evidence="1">
    <location>
        <begin position="215"/>
        <end position="229"/>
    </location>
</feature>
<dbReference type="AlphaFoldDB" id="A0AAV9RSU6"/>
<feature type="domain" description="RHD" evidence="2">
    <location>
        <begin position="355"/>
        <end position="417"/>
    </location>
</feature>
<reference evidence="3 4" key="1">
    <citation type="submission" date="2021-06" db="EMBL/GenBank/DDBJ databases">
        <authorList>
            <person name="Palmer J.M."/>
        </authorList>
    </citation>
    <scope>NUCLEOTIDE SEQUENCE [LARGE SCALE GENOMIC DNA]</scope>
    <source>
        <strain evidence="3 4">MEX-2019</strain>
        <tissue evidence="3">Muscle</tissue>
    </source>
</reference>
<feature type="compositionally biased region" description="Polar residues" evidence="1">
    <location>
        <begin position="246"/>
        <end position="265"/>
    </location>
</feature>
<feature type="region of interest" description="Disordered" evidence="1">
    <location>
        <begin position="191"/>
        <end position="269"/>
    </location>
</feature>
<keyword evidence="4" id="KW-1185">Reference proteome</keyword>
<dbReference type="EMBL" id="JAHHUM010001457">
    <property type="protein sequence ID" value="KAK5611919.1"/>
    <property type="molecule type" value="Genomic_DNA"/>
</dbReference>
<dbReference type="GO" id="GO:0000978">
    <property type="term" value="F:RNA polymerase II cis-regulatory region sequence-specific DNA binding"/>
    <property type="evidence" value="ECO:0007669"/>
    <property type="project" value="TreeGrafter"/>
</dbReference>
<dbReference type="Proteomes" id="UP001311232">
    <property type="component" value="Unassembled WGS sequence"/>
</dbReference>
<dbReference type="GO" id="GO:0005667">
    <property type="term" value="C:transcription regulator complex"/>
    <property type="evidence" value="ECO:0007669"/>
    <property type="project" value="TreeGrafter"/>
</dbReference>